<feature type="signal peptide" evidence="1">
    <location>
        <begin position="1"/>
        <end position="23"/>
    </location>
</feature>
<protein>
    <submittedName>
        <fullName evidence="2">Transporter substrate-binding domain-containing protein</fullName>
    </submittedName>
</protein>
<name>A0ABW9VTX3_9BURK</name>
<accession>A0ABW9VTX3</accession>
<keyword evidence="1" id="KW-0732">Signal</keyword>
<reference evidence="2 3" key="1">
    <citation type="submission" date="2019-12" db="EMBL/GenBank/DDBJ databases">
        <title>Novel species isolated from a subtropical stream in China.</title>
        <authorList>
            <person name="Lu H."/>
        </authorList>
    </citation>
    <scope>NUCLEOTIDE SEQUENCE [LARGE SCALE GENOMIC DNA]</scope>
    <source>
        <strain evidence="2 3">CY42W</strain>
    </source>
</reference>
<dbReference type="SUPFAM" id="SSF53850">
    <property type="entry name" value="Periplasmic binding protein-like II"/>
    <property type="match status" value="1"/>
</dbReference>
<dbReference type="Gene3D" id="3.40.190.10">
    <property type="entry name" value="Periplasmic binding protein-like II"/>
    <property type="match status" value="2"/>
</dbReference>
<dbReference type="EMBL" id="WWCT01000001">
    <property type="protein sequence ID" value="MYN25073.1"/>
    <property type="molecule type" value="Genomic_DNA"/>
</dbReference>
<dbReference type="Proteomes" id="UP000642144">
    <property type="component" value="Unassembled WGS sequence"/>
</dbReference>
<sequence>MKKSIPGLCAVLLALAMPTPAYAGPAPAEVPVLIAEQIDSAGNPMPSSPATVEIIRLLAAESGLNLVLRPYPWRRAQMMAENGEGLLFGATATAERARMFYFTQPLYFVNQWLVSSAQAPLIFQRWEDLRGKVISIGSGGKYSPEFEQRRGTLFAVDENAASNLSRLKMVNARHVDALLIDSYRSAAQTAAMLNCVYKEAGSWVVAEKSIGAEAALIAVPRAPALAPLLPVLDRAIGRLIKTKSIQKILDSRAGQAGCN</sequence>
<evidence type="ECO:0000313" key="2">
    <source>
        <dbReference type="EMBL" id="MYN25073.1"/>
    </source>
</evidence>
<dbReference type="PANTHER" id="PTHR35936:SF35">
    <property type="entry name" value="L-CYSTINE-BINDING PROTEIN TCYJ"/>
    <property type="match status" value="1"/>
</dbReference>
<dbReference type="PANTHER" id="PTHR35936">
    <property type="entry name" value="MEMBRANE-BOUND LYTIC MUREIN TRANSGLYCOSYLASE F"/>
    <property type="match status" value="1"/>
</dbReference>
<proteinExistence type="predicted"/>
<organism evidence="2 3">
    <name type="scientific">Duganella levis</name>
    <dbReference type="NCBI Taxonomy" id="2692169"/>
    <lineage>
        <taxon>Bacteria</taxon>
        <taxon>Pseudomonadati</taxon>
        <taxon>Pseudomonadota</taxon>
        <taxon>Betaproteobacteria</taxon>
        <taxon>Burkholderiales</taxon>
        <taxon>Oxalobacteraceae</taxon>
        <taxon>Telluria group</taxon>
        <taxon>Duganella</taxon>
    </lineage>
</organism>
<gene>
    <name evidence="2" type="ORF">GTP69_01495</name>
</gene>
<keyword evidence="3" id="KW-1185">Reference proteome</keyword>
<feature type="chain" id="PRO_5046914556" evidence="1">
    <location>
        <begin position="24"/>
        <end position="259"/>
    </location>
</feature>
<evidence type="ECO:0000313" key="3">
    <source>
        <dbReference type="Proteomes" id="UP000642144"/>
    </source>
</evidence>
<evidence type="ECO:0000256" key="1">
    <source>
        <dbReference type="SAM" id="SignalP"/>
    </source>
</evidence>
<comment type="caution">
    <text evidence="2">The sequence shown here is derived from an EMBL/GenBank/DDBJ whole genome shotgun (WGS) entry which is preliminary data.</text>
</comment>
<dbReference type="RefSeq" id="WP_161053208.1">
    <property type="nucleotide sequence ID" value="NZ_WWCT01000001.1"/>
</dbReference>